<evidence type="ECO:0000256" key="1">
    <source>
        <dbReference type="SAM" id="SignalP"/>
    </source>
</evidence>
<reference evidence="2 3" key="1">
    <citation type="submission" date="2018-10" db="EMBL/GenBank/DDBJ databases">
        <title>Effects of UV and annual dynamics of microbial communities in freshwater RAS systems.</title>
        <authorList>
            <person name="Bekkelund A.K."/>
            <person name="Hansen B.R."/>
            <person name="Stokken H."/>
            <person name="Eriksen B.F."/>
            <person name="Kashulin N.A."/>
        </authorList>
    </citation>
    <scope>NUCLEOTIDE SEQUENCE [LARGE SCALE GENOMIC DNA]</scope>
    <source>
        <strain evidence="2 3">BHSEK</strain>
    </source>
</reference>
<dbReference type="EMBL" id="CP033019">
    <property type="protein sequence ID" value="AYM79604.1"/>
    <property type="molecule type" value="Genomic_DNA"/>
</dbReference>
<dbReference type="AlphaFoldDB" id="A0A3G2EI48"/>
<evidence type="ECO:0008006" key="4">
    <source>
        <dbReference type="Google" id="ProtNLM"/>
    </source>
</evidence>
<evidence type="ECO:0000313" key="3">
    <source>
        <dbReference type="Proteomes" id="UP000279594"/>
    </source>
</evidence>
<keyword evidence="3" id="KW-1185">Reference proteome</keyword>
<proteinExistence type="predicted"/>
<evidence type="ECO:0000313" key="2">
    <source>
        <dbReference type="EMBL" id="AYM79604.1"/>
    </source>
</evidence>
<gene>
    <name evidence="2" type="ORF">D9M09_14870</name>
</gene>
<accession>A0A3G2EI48</accession>
<feature type="chain" id="PRO_5018073082" description="DUF4148 domain-containing protein" evidence="1">
    <location>
        <begin position="28"/>
        <end position="103"/>
    </location>
</feature>
<name>A0A3G2EI48_9BURK</name>
<sequence>MIRKSKQNWAIGATVKVGFLSGLLVVAAVPTPGDSAPDAYVLSRNNQFYSFVPHNGLAKIDPIEAIEMIDSAKVHAERATNAAIEKAAASARHIEVINKLMFA</sequence>
<dbReference type="Proteomes" id="UP000279594">
    <property type="component" value="Chromosome"/>
</dbReference>
<feature type="signal peptide" evidence="1">
    <location>
        <begin position="1"/>
        <end position="27"/>
    </location>
</feature>
<organism evidence="2 3">
    <name type="scientific">Janthinobacterium agaricidamnosum</name>
    <dbReference type="NCBI Taxonomy" id="55508"/>
    <lineage>
        <taxon>Bacteria</taxon>
        <taxon>Pseudomonadati</taxon>
        <taxon>Pseudomonadota</taxon>
        <taxon>Betaproteobacteria</taxon>
        <taxon>Burkholderiales</taxon>
        <taxon>Oxalobacteraceae</taxon>
        <taxon>Janthinobacterium</taxon>
    </lineage>
</organism>
<keyword evidence="1" id="KW-0732">Signal</keyword>
<protein>
    <recommendedName>
        <fullName evidence="4">DUF4148 domain-containing protein</fullName>
    </recommendedName>
</protein>